<feature type="transmembrane region" description="Helical" evidence="1">
    <location>
        <begin position="85"/>
        <end position="102"/>
    </location>
</feature>
<sequence>MKAELFVLIEAGLAIETEIIKLRIAYAPPMNGQKIQTDRSISGDDRQKNLDHFSICACHPCAGAMLIFSVSFQFYRMSPKGRTPLLHYGSYSAVNFSLSSMWEKRRRRYK</sequence>
<protein>
    <submittedName>
        <fullName evidence="2">Uncharacterized protein</fullName>
    </submittedName>
</protein>
<reference evidence="2 3" key="1">
    <citation type="submission" date="2020-09" db="EMBL/GenBank/DDBJ databases">
        <title>De no assembly of potato wild relative species, Solanum commersonii.</title>
        <authorList>
            <person name="Cho K."/>
        </authorList>
    </citation>
    <scope>NUCLEOTIDE SEQUENCE [LARGE SCALE GENOMIC DNA]</scope>
    <source>
        <strain evidence="2">LZ3.2</strain>
        <tissue evidence="2">Leaf</tissue>
    </source>
</reference>
<keyword evidence="1" id="KW-1133">Transmembrane helix</keyword>
<dbReference type="AlphaFoldDB" id="A0A9J5WCV9"/>
<name>A0A9J5WCV9_SOLCO</name>
<gene>
    <name evidence="2" type="ORF">H5410_062906</name>
</gene>
<keyword evidence="1" id="KW-0812">Transmembrane</keyword>
<proteinExistence type="predicted"/>
<keyword evidence="3" id="KW-1185">Reference proteome</keyword>
<evidence type="ECO:0000313" key="2">
    <source>
        <dbReference type="EMBL" id="KAG5573140.1"/>
    </source>
</evidence>
<organism evidence="2 3">
    <name type="scientific">Solanum commersonii</name>
    <name type="common">Commerson's wild potato</name>
    <name type="synonym">Commerson's nightshade</name>
    <dbReference type="NCBI Taxonomy" id="4109"/>
    <lineage>
        <taxon>Eukaryota</taxon>
        <taxon>Viridiplantae</taxon>
        <taxon>Streptophyta</taxon>
        <taxon>Embryophyta</taxon>
        <taxon>Tracheophyta</taxon>
        <taxon>Spermatophyta</taxon>
        <taxon>Magnoliopsida</taxon>
        <taxon>eudicotyledons</taxon>
        <taxon>Gunneridae</taxon>
        <taxon>Pentapetalae</taxon>
        <taxon>asterids</taxon>
        <taxon>lamiids</taxon>
        <taxon>Solanales</taxon>
        <taxon>Solanaceae</taxon>
        <taxon>Solanoideae</taxon>
        <taxon>Solaneae</taxon>
        <taxon>Solanum</taxon>
    </lineage>
</organism>
<dbReference type="Proteomes" id="UP000824120">
    <property type="component" value="Chromosome 12"/>
</dbReference>
<accession>A0A9J5WCV9</accession>
<dbReference type="EMBL" id="JACXVP010000012">
    <property type="protein sequence ID" value="KAG5573140.1"/>
    <property type="molecule type" value="Genomic_DNA"/>
</dbReference>
<evidence type="ECO:0000313" key="3">
    <source>
        <dbReference type="Proteomes" id="UP000824120"/>
    </source>
</evidence>
<comment type="caution">
    <text evidence="2">The sequence shown here is derived from an EMBL/GenBank/DDBJ whole genome shotgun (WGS) entry which is preliminary data.</text>
</comment>
<evidence type="ECO:0000256" key="1">
    <source>
        <dbReference type="SAM" id="Phobius"/>
    </source>
</evidence>
<keyword evidence="1" id="KW-0472">Membrane</keyword>
<feature type="transmembrane region" description="Helical" evidence="1">
    <location>
        <begin position="53"/>
        <end position="73"/>
    </location>
</feature>